<evidence type="ECO:0000256" key="7">
    <source>
        <dbReference type="ARBA" id="ARBA00022827"/>
    </source>
</evidence>
<feature type="active site" description="Proton acceptor" evidence="13">
    <location>
        <position position="441"/>
    </location>
</feature>
<evidence type="ECO:0000256" key="1">
    <source>
        <dbReference type="ARBA" id="ARBA00004496"/>
    </source>
</evidence>
<dbReference type="PANTHER" id="PTHR22912:SF217">
    <property type="entry name" value="DIHYDROLIPOYL DEHYDROGENASE"/>
    <property type="match status" value="1"/>
</dbReference>
<dbReference type="EMBL" id="CACVAR010000249">
    <property type="protein sequence ID" value="CAA6815122.1"/>
    <property type="molecule type" value="Genomic_DNA"/>
</dbReference>
<dbReference type="Gene3D" id="3.50.50.60">
    <property type="entry name" value="FAD/NAD(P)-binding domain"/>
    <property type="match status" value="2"/>
</dbReference>
<comment type="catalytic activity">
    <reaction evidence="12 16">
        <text>N(6)-[(R)-dihydrolipoyl]-L-lysyl-[protein] + NAD(+) = N(6)-[(R)-lipoyl]-L-lysyl-[protein] + NADH + H(+)</text>
        <dbReference type="Rhea" id="RHEA:15045"/>
        <dbReference type="Rhea" id="RHEA-COMP:10474"/>
        <dbReference type="Rhea" id="RHEA-COMP:10475"/>
        <dbReference type="ChEBI" id="CHEBI:15378"/>
        <dbReference type="ChEBI" id="CHEBI:57540"/>
        <dbReference type="ChEBI" id="CHEBI:57945"/>
        <dbReference type="ChEBI" id="CHEBI:83099"/>
        <dbReference type="ChEBI" id="CHEBI:83100"/>
        <dbReference type="EC" id="1.8.1.4"/>
    </reaction>
</comment>
<keyword evidence="11 16" id="KW-0676">Redox-active center</keyword>
<dbReference type="InterPro" id="IPR023753">
    <property type="entry name" value="FAD/NAD-binding_dom"/>
</dbReference>
<dbReference type="Pfam" id="PF07992">
    <property type="entry name" value="Pyr_redox_2"/>
    <property type="match status" value="1"/>
</dbReference>
<evidence type="ECO:0000256" key="9">
    <source>
        <dbReference type="ARBA" id="ARBA00023027"/>
    </source>
</evidence>
<keyword evidence="9 14" id="KW-0520">NAD</keyword>
<evidence type="ECO:0000256" key="2">
    <source>
        <dbReference type="ARBA" id="ARBA00007532"/>
    </source>
</evidence>
<evidence type="ECO:0000256" key="13">
    <source>
        <dbReference type="PIRSR" id="PIRSR000350-2"/>
    </source>
</evidence>
<evidence type="ECO:0000256" key="5">
    <source>
        <dbReference type="ARBA" id="ARBA00022490"/>
    </source>
</evidence>
<dbReference type="NCBIfam" id="TIGR01350">
    <property type="entry name" value="lipoamide_DH"/>
    <property type="match status" value="1"/>
</dbReference>
<feature type="binding site" evidence="14">
    <location>
        <position position="309"/>
    </location>
    <ligand>
        <name>FAD</name>
        <dbReference type="ChEBI" id="CHEBI:57692"/>
    </ligand>
</feature>
<dbReference type="InterPro" id="IPR006258">
    <property type="entry name" value="Lipoamide_DH"/>
</dbReference>
<evidence type="ECO:0000256" key="3">
    <source>
        <dbReference type="ARBA" id="ARBA00012608"/>
    </source>
</evidence>
<evidence type="ECO:0000259" key="17">
    <source>
        <dbReference type="Pfam" id="PF02852"/>
    </source>
</evidence>
<dbReference type="GO" id="GO:0050660">
    <property type="term" value="F:flavin adenine dinucleotide binding"/>
    <property type="evidence" value="ECO:0007669"/>
    <property type="project" value="InterPro"/>
</dbReference>
<dbReference type="InterPro" id="IPR036188">
    <property type="entry name" value="FAD/NAD-bd_sf"/>
</dbReference>
<dbReference type="PROSITE" id="PS00076">
    <property type="entry name" value="PYRIDINE_REDOX_1"/>
    <property type="match status" value="1"/>
</dbReference>
<dbReference type="InterPro" id="IPR004099">
    <property type="entry name" value="Pyr_nucl-diS_OxRdtase_dimer"/>
</dbReference>
<sequence>MYDFDVIVIGAGPAGYEVASLLGKAGKNVCIVEKAESSVGGTCLNEGCVPAKNFLETASYIKKEAYFQSCGVNHTERTFNISTLQKSTNCLIQDLKVGIFGKLKKAKATIEYDRATFIDSHTIKLENQNKKITAKDIVIASGSSHRDHPLLKLEDETIISSREVFKLTDIPKSILIIGGGAIGCEFASFFNALGSEVEISEFASKLVPNEDDDISRTLKREFEKKGIQIGLNANVTDYSVSEDGVELTIESGKKVETKTFDKVLVSIGRIPNSANLNLENANIEQDRGFIEVNENLQCLNNDNIYAIGDVLKTPALAHVAYYEAKRVAQHILEKETFVGDYIFPSVTFCTPQIASIGKSEKALKERGIKFKNKKLFFKTNAKAKIKGDDSGFIKVLYDEETSLVLGASIIGNDATELIHQFLIAINANLGLNDLEKMIFAHPTLSESSLDLI</sequence>
<evidence type="ECO:0000256" key="8">
    <source>
        <dbReference type="ARBA" id="ARBA00023002"/>
    </source>
</evidence>
<reference evidence="19" key="1">
    <citation type="submission" date="2020-01" db="EMBL/GenBank/DDBJ databases">
        <authorList>
            <person name="Meier V. D."/>
            <person name="Meier V D."/>
        </authorList>
    </citation>
    <scope>NUCLEOTIDE SEQUENCE</scope>
    <source>
        <strain evidence="19">HLG_WM_MAG_03</strain>
    </source>
</reference>
<dbReference type="GO" id="GO:0004148">
    <property type="term" value="F:dihydrolipoyl dehydrogenase (NADH) activity"/>
    <property type="evidence" value="ECO:0007669"/>
    <property type="project" value="UniProtKB-EC"/>
</dbReference>
<evidence type="ECO:0000256" key="12">
    <source>
        <dbReference type="ARBA" id="ARBA00049187"/>
    </source>
</evidence>
<protein>
    <recommendedName>
        <fullName evidence="4 16">Dihydrolipoyl dehydrogenase</fullName>
        <ecNumber evidence="3 16">1.8.1.4</ecNumber>
    </recommendedName>
</protein>
<dbReference type="EC" id="1.8.1.4" evidence="3 16"/>
<dbReference type="FunFam" id="3.30.390.30:FF:000001">
    <property type="entry name" value="Dihydrolipoyl dehydrogenase"/>
    <property type="match status" value="1"/>
</dbReference>
<keyword evidence="10" id="KW-1015">Disulfide bond</keyword>
<comment type="subcellular location">
    <subcellularLocation>
        <location evidence="1">Cytoplasm</location>
    </subcellularLocation>
</comment>
<accession>A0A6S6TI26</accession>
<dbReference type="GO" id="GO:0006103">
    <property type="term" value="P:2-oxoglutarate metabolic process"/>
    <property type="evidence" value="ECO:0007669"/>
    <property type="project" value="TreeGrafter"/>
</dbReference>
<dbReference type="Pfam" id="PF02852">
    <property type="entry name" value="Pyr_redox_dim"/>
    <property type="match status" value="1"/>
</dbReference>
<evidence type="ECO:0000259" key="18">
    <source>
        <dbReference type="Pfam" id="PF07992"/>
    </source>
</evidence>
<gene>
    <name evidence="19" type="ORF">HELGO_WM18323</name>
</gene>
<dbReference type="GO" id="GO:0005737">
    <property type="term" value="C:cytoplasm"/>
    <property type="evidence" value="ECO:0007669"/>
    <property type="project" value="UniProtKB-SubCell"/>
</dbReference>
<evidence type="ECO:0000256" key="16">
    <source>
        <dbReference type="RuleBase" id="RU003692"/>
    </source>
</evidence>
<evidence type="ECO:0000256" key="14">
    <source>
        <dbReference type="PIRSR" id="PIRSR000350-3"/>
    </source>
</evidence>
<feature type="binding site" evidence="14">
    <location>
        <position position="52"/>
    </location>
    <ligand>
        <name>FAD</name>
        <dbReference type="ChEBI" id="CHEBI:57692"/>
    </ligand>
</feature>
<dbReference type="PRINTS" id="PR00411">
    <property type="entry name" value="PNDRDTASEI"/>
</dbReference>
<keyword evidence="5" id="KW-0963">Cytoplasm</keyword>
<dbReference type="InterPro" id="IPR050151">
    <property type="entry name" value="Class-I_Pyr_Nuc-Dis_Oxidored"/>
</dbReference>
<evidence type="ECO:0000256" key="15">
    <source>
        <dbReference type="PIRSR" id="PIRSR000350-4"/>
    </source>
</evidence>
<proteinExistence type="inferred from homology"/>
<dbReference type="AlphaFoldDB" id="A0A6S6TI26"/>
<evidence type="ECO:0000256" key="11">
    <source>
        <dbReference type="ARBA" id="ARBA00023284"/>
    </source>
</evidence>
<keyword evidence="6 16" id="KW-0285">Flavoprotein</keyword>
<evidence type="ECO:0000256" key="10">
    <source>
        <dbReference type="ARBA" id="ARBA00023157"/>
    </source>
</evidence>
<feature type="binding site" evidence="14">
    <location>
        <begin position="178"/>
        <end position="185"/>
    </location>
    <ligand>
        <name>NAD(+)</name>
        <dbReference type="ChEBI" id="CHEBI:57540"/>
    </ligand>
</feature>
<evidence type="ECO:0000256" key="6">
    <source>
        <dbReference type="ARBA" id="ARBA00022630"/>
    </source>
</evidence>
<organism evidence="19">
    <name type="scientific">uncultured Sulfurovum sp</name>
    <dbReference type="NCBI Taxonomy" id="269237"/>
    <lineage>
        <taxon>Bacteria</taxon>
        <taxon>Pseudomonadati</taxon>
        <taxon>Campylobacterota</taxon>
        <taxon>Epsilonproteobacteria</taxon>
        <taxon>Campylobacterales</taxon>
        <taxon>Sulfurovaceae</taxon>
        <taxon>Sulfurovum</taxon>
        <taxon>environmental samples</taxon>
    </lineage>
</organism>
<dbReference type="InterPro" id="IPR001100">
    <property type="entry name" value="Pyr_nuc-diS_OxRdtase"/>
</dbReference>
<dbReference type="PIRSF" id="PIRSF000350">
    <property type="entry name" value="Mercury_reductase_MerA"/>
    <property type="match status" value="1"/>
</dbReference>
<feature type="domain" description="FAD/NAD(P)-binding" evidence="18">
    <location>
        <begin position="4"/>
        <end position="324"/>
    </location>
</feature>
<dbReference type="SUPFAM" id="SSF55424">
    <property type="entry name" value="FAD/NAD-linked reductases, dimerisation (C-terminal) domain"/>
    <property type="match status" value="1"/>
</dbReference>
<feature type="disulfide bond" description="Redox-active" evidence="15">
    <location>
        <begin position="43"/>
        <end position="48"/>
    </location>
</feature>
<feature type="binding site" evidence="14">
    <location>
        <position position="268"/>
    </location>
    <ligand>
        <name>NAD(+)</name>
        <dbReference type="ChEBI" id="CHEBI:57540"/>
    </ligand>
</feature>
<name>A0A6S6TI26_9BACT</name>
<dbReference type="PANTHER" id="PTHR22912">
    <property type="entry name" value="DISULFIDE OXIDOREDUCTASE"/>
    <property type="match status" value="1"/>
</dbReference>
<evidence type="ECO:0000256" key="4">
    <source>
        <dbReference type="ARBA" id="ARBA00016961"/>
    </source>
</evidence>
<feature type="binding site" evidence="14">
    <location>
        <position position="201"/>
    </location>
    <ligand>
        <name>NAD(+)</name>
        <dbReference type="ChEBI" id="CHEBI:57540"/>
    </ligand>
</feature>
<dbReference type="InterPro" id="IPR016156">
    <property type="entry name" value="FAD/NAD-linked_Rdtase_dimer_sf"/>
</dbReference>
<dbReference type="SUPFAM" id="SSF51905">
    <property type="entry name" value="FAD/NAD(P)-binding domain"/>
    <property type="match status" value="1"/>
</dbReference>
<keyword evidence="8 16" id="KW-0560">Oxidoreductase</keyword>
<feature type="domain" description="Pyridine nucleotide-disulphide oxidoreductase dimerisation" evidence="17">
    <location>
        <begin position="344"/>
        <end position="447"/>
    </location>
</feature>
<comment type="cofactor">
    <cofactor evidence="14 16">
        <name>FAD</name>
        <dbReference type="ChEBI" id="CHEBI:57692"/>
    </cofactor>
    <text evidence="14 16">Binds 1 FAD per subunit.</text>
</comment>
<evidence type="ECO:0000313" key="19">
    <source>
        <dbReference type="EMBL" id="CAA6815122.1"/>
    </source>
</evidence>
<comment type="similarity">
    <text evidence="2 16">Belongs to the class-I pyridine nucleotide-disulfide oxidoreductase family.</text>
</comment>
<dbReference type="Gene3D" id="3.30.390.30">
    <property type="match status" value="1"/>
</dbReference>
<comment type="miscellaneous">
    <text evidence="16">The active site is a redox-active disulfide bond.</text>
</comment>
<keyword evidence="14" id="KW-0547">Nucleotide-binding</keyword>
<dbReference type="InterPro" id="IPR012999">
    <property type="entry name" value="Pyr_OxRdtase_I_AS"/>
</dbReference>
<keyword evidence="7 14" id="KW-0274">FAD</keyword>
<dbReference type="PRINTS" id="PR00368">
    <property type="entry name" value="FADPNR"/>
</dbReference>